<organism evidence="14">
    <name type="scientific">Lichtheimia ramosa</name>
    <dbReference type="NCBI Taxonomy" id="688394"/>
    <lineage>
        <taxon>Eukaryota</taxon>
        <taxon>Fungi</taxon>
        <taxon>Fungi incertae sedis</taxon>
        <taxon>Mucoromycota</taxon>
        <taxon>Mucoromycotina</taxon>
        <taxon>Mucoromycetes</taxon>
        <taxon>Mucorales</taxon>
        <taxon>Lichtheimiaceae</taxon>
        <taxon>Lichtheimia</taxon>
    </lineage>
</organism>
<dbReference type="InterPro" id="IPR034136">
    <property type="entry name" value="TOPRIM_Topo6A/Spo11"/>
</dbReference>
<dbReference type="CDD" id="cd00223">
    <property type="entry name" value="TOPRIM_TopoIIB_SPO"/>
    <property type="match status" value="1"/>
</dbReference>
<dbReference type="GO" id="GO:0003677">
    <property type="term" value="F:DNA binding"/>
    <property type="evidence" value="ECO:0007669"/>
    <property type="project" value="UniProtKB-UniRule"/>
</dbReference>
<name>A0A077WNY7_9FUNG</name>
<protein>
    <recommendedName>
        <fullName evidence="4">DNA topoisomerase (ATP-hydrolyzing)</fullName>
        <ecNumber evidence="4">5.6.2.2</ecNumber>
    </recommendedName>
</protein>
<evidence type="ECO:0000256" key="1">
    <source>
        <dbReference type="ARBA" id="ARBA00000185"/>
    </source>
</evidence>
<dbReference type="PANTHER" id="PTHR10848:SF0">
    <property type="entry name" value="MEIOTIC RECOMBINATION PROTEIN SPO11"/>
    <property type="match status" value="1"/>
</dbReference>
<comment type="cofactor">
    <cofactor evidence="2">
        <name>Mg(2+)</name>
        <dbReference type="ChEBI" id="CHEBI:18420"/>
    </cofactor>
</comment>
<feature type="region of interest" description="Disordered" evidence="11">
    <location>
        <begin position="126"/>
        <end position="196"/>
    </location>
</feature>
<evidence type="ECO:0000256" key="8">
    <source>
        <dbReference type="ARBA" id="ARBA00023125"/>
    </source>
</evidence>
<proteinExistence type="inferred from homology"/>
<feature type="compositionally biased region" description="Low complexity" evidence="11">
    <location>
        <begin position="174"/>
        <end position="196"/>
    </location>
</feature>
<dbReference type="EC" id="5.6.2.2" evidence="4"/>
<evidence type="ECO:0000259" key="12">
    <source>
        <dbReference type="Pfam" id="PF04406"/>
    </source>
</evidence>
<dbReference type="GO" id="GO:0046872">
    <property type="term" value="F:metal ion binding"/>
    <property type="evidence" value="ECO:0007669"/>
    <property type="project" value="UniProtKB-KW"/>
</dbReference>
<evidence type="ECO:0000256" key="9">
    <source>
        <dbReference type="ARBA" id="ARBA00023235"/>
    </source>
</evidence>
<feature type="domain" description="Topoisomerase 6 subunit A/Spo11 TOPRIM" evidence="13">
    <location>
        <begin position="328"/>
        <end position="505"/>
    </location>
</feature>
<feature type="domain" description="Spo11/DNA topoisomerase VI subunit A N-terminal" evidence="12">
    <location>
        <begin position="208"/>
        <end position="269"/>
    </location>
</feature>
<reference evidence="14" key="1">
    <citation type="journal article" date="2014" name="Genome Announc.">
        <title>De novo whole-genome sequence and genome annotation of Lichtheimia ramosa.</title>
        <authorList>
            <person name="Linde J."/>
            <person name="Schwartze V."/>
            <person name="Binder U."/>
            <person name="Lass-Florl C."/>
            <person name="Voigt K."/>
            <person name="Horn F."/>
        </authorList>
    </citation>
    <scope>NUCLEOTIDE SEQUENCE</scope>
    <source>
        <strain evidence="14">JMRC FSU:6197</strain>
    </source>
</reference>
<dbReference type="InterPro" id="IPR002815">
    <property type="entry name" value="Spo11/TopoVI_A"/>
</dbReference>
<dbReference type="InterPro" id="IPR036388">
    <property type="entry name" value="WH-like_DNA-bd_sf"/>
</dbReference>
<evidence type="ECO:0000256" key="3">
    <source>
        <dbReference type="ARBA" id="ARBA00006559"/>
    </source>
</evidence>
<evidence type="ECO:0000256" key="10">
    <source>
        <dbReference type="PROSITE-ProRule" id="PRU01385"/>
    </source>
</evidence>
<evidence type="ECO:0000256" key="7">
    <source>
        <dbReference type="ARBA" id="ARBA00023029"/>
    </source>
</evidence>
<keyword evidence="9 10" id="KW-0413">Isomerase</keyword>
<dbReference type="GO" id="GO:0000228">
    <property type="term" value="C:nuclear chromosome"/>
    <property type="evidence" value="ECO:0007669"/>
    <property type="project" value="TreeGrafter"/>
</dbReference>
<dbReference type="GO" id="GO:0042138">
    <property type="term" value="P:meiotic DNA double-strand break formation"/>
    <property type="evidence" value="ECO:0007669"/>
    <property type="project" value="TreeGrafter"/>
</dbReference>
<dbReference type="GO" id="GO:0005524">
    <property type="term" value="F:ATP binding"/>
    <property type="evidence" value="ECO:0007669"/>
    <property type="project" value="InterPro"/>
</dbReference>
<dbReference type="PRINTS" id="PR01550">
    <property type="entry name" value="TOP6AFAMILY"/>
</dbReference>
<evidence type="ECO:0000256" key="5">
    <source>
        <dbReference type="ARBA" id="ARBA00022723"/>
    </source>
</evidence>
<dbReference type="EMBL" id="LK023329">
    <property type="protein sequence ID" value="CDS09085.1"/>
    <property type="molecule type" value="Genomic_DNA"/>
</dbReference>
<keyword evidence="5" id="KW-0479">Metal-binding</keyword>
<comment type="catalytic activity">
    <reaction evidence="1 10">
        <text>ATP-dependent breakage, passage and rejoining of double-stranded DNA.</text>
        <dbReference type="EC" id="5.6.2.2"/>
    </reaction>
</comment>
<dbReference type="Pfam" id="PF04406">
    <property type="entry name" value="TP6A_N"/>
    <property type="match status" value="1"/>
</dbReference>
<evidence type="ECO:0000256" key="4">
    <source>
        <dbReference type="ARBA" id="ARBA00012895"/>
    </source>
</evidence>
<dbReference type="PROSITE" id="PS52041">
    <property type="entry name" value="TOPO_IIB"/>
    <property type="match status" value="1"/>
</dbReference>
<dbReference type="Gene3D" id="1.10.10.10">
    <property type="entry name" value="Winged helix-like DNA-binding domain superfamily/Winged helix DNA-binding domain"/>
    <property type="match status" value="1"/>
</dbReference>
<gene>
    <name evidence="14" type="ORF">LRAMOSA10445</name>
</gene>
<keyword evidence="6" id="KW-0460">Magnesium</keyword>
<dbReference type="GO" id="GO:0000706">
    <property type="term" value="P:meiotic DNA double-strand break processing"/>
    <property type="evidence" value="ECO:0007669"/>
    <property type="project" value="TreeGrafter"/>
</dbReference>
<dbReference type="Pfam" id="PF21180">
    <property type="entry name" value="TOP6A-Spo11_Toprim"/>
    <property type="match status" value="1"/>
</dbReference>
<dbReference type="AlphaFoldDB" id="A0A077WNY7"/>
<keyword evidence="8 10" id="KW-0238">DNA-binding</keyword>
<dbReference type="Gene3D" id="3.40.1360.10">
    <property type="match status" value="1"/>
</dbReference>
<accession>A0A077WNY7</accession>
<comment type="similarity">
    <text evidence="3 10">Belongs to the TOP6A family.</text>
</comment>
<dbReference type="InterPro" id="IPR036078">
    <property type="entry name" value="Spo11/TopoVI_A_sf"/>
</dbReference>
<sequence length="515" mass="57059">MDEYLGDLCTSYLDDYDDLFSQQDLTQRQSTSALLNHHIDSQHVLDDSFETFSSQLLLPTISNSNDTTTSTTMIATKRPAIIDDSHSSTVTTATGTQPQSRESIIGAIEETILSVVQRMALGRSLELPGFGRPQPNRTNKKQRKTSDHAVLQRPNTNFDPDVNSLEETGLTQPSLSSNTTTSSSNTSSSETYTPTTRTLTLNSAASARTFARYLRVLEIIHEALVTSVVISKRDIYYRDVALFGTQSVVDKIIDDLSCFYNVPRSNLNVTAASKGLVFGPARITLKNGKVIDCSTGDGERSQEFGSDEQGALIPPSNQVAHMEWDADFLLIVEKEASFRHLVASGFSTMFPTGILITGRGYPDLATRHMVKYMSVQDRTLPIIALVDCDPYGLDIYSVYKWGSQAQAFDSPNLAVPSVQFLGLSMQDRSRFGIPHSAFVPLNVRDRRKAMLLLKNYINNSPRADTSSPDHQQFVNLLSTMVHMDKKCELQGLCANHEFGMLKLLQTKLVQFVLEA</sequence>
<evidence type="ECO:0000256" key="2">
    <source>
        <dbReference type="ARBA" id="ARBA00001946"/>
    </source>
</evidence>
<evidence type="ECO:0000256" key="6">
    <source>
        <dbReference type="ARBA" id="ARBA00022842"/>
    </source>
</evidence>
<keyword evidence="7 10" id="KW-0799">Topoisomerase</keyword>
<dbReference type="InterPro" id="IPR013049">
    <property type="entry name" value="Spo11/TopoVI_A_N"/>
</dbReference>
<dbReference type="PANTHER" id="PTHR10848">
    <property type="entry name" value="MEIOTIC RECOMBINATION PROTEIN SPO11"/>
    <property type="match status" value="1"/>
</dbReference>
<evidence type="ECO:0000256" key="11">
    <source>
        <dbReference type="SAM" id="MobiDB-lite"/>
    </source>
</evidence>
<dbReference type="OrthoDB" id="521512at2759"/>
<dbReference type="GO" id="GO:0003918">
    <property type="term" value="F:DNA topoisomerase type II (double strand cut, ATP-hydrolyzing) activity"/>
    <property type="evidence" value="ECO:0007669"/>
    <property type="project" value="UniProtKB-UniRule"/>
</dbReference>
<dbReference type="SUPFAM" id="SSF56726">
    <property type="entry name" value="DNA topoisomerase IV, alpha subunit"/>
    <property type="match status" value="1"/>
</dbReference>
<evidence type="ECO:0000313" key="14">
    <source>
        <dbReference type="EMBL" id="CDS09085.1"/>
    </source>
</evidence>
<dbReference type="GO" id="GO:0007131">
    <property type="term" value="P:reciprocal meiotic recombination"/>
    <property type="evidence" value="ECO:0007669"/>
    <property type="project" value="TreeGrafter"/>
</dbReference>
<evidence type="ECO:0000259" key="13">
    <source>
        <dbReference type="Pfam" id="PF21180"/>
    </source>
</evidence>
<feature type="active site" description="O-(5'-phospho-DNA)-tyrosine intermediate" evidence="10">
    <location>
        <position position="237"/>
    </location>
</feature>